<gene>
    <name evidence="3" type="primary">tas4</name>
    <name evidence="3" type="ORF">HSBGL_1507</name>
</gene>
<reference evidence="3" key="1">
    <citation type="submission" date="2020-11" db="EMBL/GenBank/DDBJ databases">
        <title>Carbohydrate-dependent, anaerobic sulfur respiration: A novel catabolism in halophilic archaea.</title>
        <authorList>
            <person name="Sorokin D.Y."/>
            <person name="Messina E."/>
            <person name="Smedile F."/>
            <person name="La Cono V."/>
            <person name="Hallsworth J.E."/>
            <person name="Yakimov M.M."/>
        </authorList>
    </citation>
    <scope>NUCLEOTIDE SEQUENCE</scope>
    <source>
        <strain evidence="3">HSR-Bgl</strain>
    </source>
</reference>
<dbReference type="PANTHER" id="PTHR43364:SF4">
    <property type="entry name" value="NAD(P)-LINKED OXIDOREDUCTASE SUPERFAMILY PROTEIN"/>
    <property type="match status" value="1"/>
</dbReference>
<dbReference type="InterPro" id="IPR050523">
    <property type="entry name" value="AKR_Detox_Biosynth"/>
</dbReference>
<dbReference type="SUPFAM" id="SSF51430">
    <property type="entry name" value="NAD(P)-linked oxidoreductase"/>
    <property type="match status" value="1"/>
</dbReference>
<protein>
    <submittedName>
        <fullName evidence="3">Aryl-alcohol dehydrogenase related enzyme</fullName>
    </submittedName>
</protein>
<evidence type="ECO:0000313" key="3">
    <source>
        <dbReference type="EMBL" id="QSG11924.1"/>
    </source>
</evidence>
<proteinExistence type="predicted"/>
<dbReference type="InterPro" id="IPR023210">
    <property type="entry name" value="NADP_OxRdtase_dom"/>
</dbReference>
<dbReference type="InterPro" id="IPR036812">
    <property type="entry name" value="NAD(P)_OxRdtase_dom_sf"/>
</dbReference>
<feature type="domain" description="NADP-dependent oxidoreductase" evidence="2">
    <location>
        <begin position="25"/>
        <end position="338"/>
    </location>
</feature>
<dbReference type="Gene3D" id="3.20.20.100">
    <property type="entry name" value="NADP-dependent oxidoreductase domain"/>
    <property type="match status" value="1"/>
</dbReference>
<organism evidence="3 4">
    <name type="scientific">Halapricum desulfuricans</name>
    <dbReference type="NCBI Taxonomy" id="2841257"/>
    <lineage>
        <taxon>Archaea</taxon>
        <taxon>Methanobacteriati</taxon>
        <taxon>Methanobacteriota</taxon>
        <taxon>Stenosarchaea group</taxon>
        <taxon>Halobacteria</taxon>
        <taxon>Halobacteriales</taxon>
        <taxon>Haloarculaceae</taxon>
        <taxon>Halapricum</taxon>
    </lineage>
</organism>
<dbReference type="PANTHER" id="PTHR43364">
    <property type="entry name" value="NADH-SPECIFIC METHYLGLYOXAL REDUCTASE-RELATED"/>
    <property type="match status" value="1"/>
</dbReference>
<evidence type="ECO:0000256" key="1">
    <source>
        <dbReference type="ARBA" id="ARBA00023002"/>
    </source>
</evidence>
<dbReference type="GO" id="GO:0016491">
    <property type="term" value="F:oxidoreductase activity"/>
    <property type="evidence" value="ECO:0007669"/>
    <property type="project" value="UniProtKB-KW"/>
</dbReference>
<dbReference type="Pfam" id="PF00248">
    <property type="entry name" value="Aldo_ket_red"/>
    <property type="match status" value="1"/>
</dbReference>
<dbReference type="AlphaFoldDB" id="A0A897NHL2"/>
<dbReference type="EMBL" id="CP064789">
    <property type="protein sequence ID" value="QSG11924.1"/>
    <property type="molecule type" value="Genomic_DNA"/>
</dbReference>
<dbReference type="Proteomes" id="UP000663305">
    <property type="component" value="Chromosome"/>
</dbReference>
<dbReference type="GO" id="GO:0005829">
    <property type="term" value="C:cytosol"/>
    <property type="evidence" value="ECO:0007669"/>
    <property type="project" value="UniProtKB-ARBA"/>
</dbReference>
<keyword evidence="1" id="KW-0560">Oxidoreductase</keyword>
<sequence length="351" mass="39623">MLGRCTLDGMEYTTLGATGTRVSQLCFGTWRFGRETGGVVETGREQAHELLDAARDHGINFIDTANVYGTPHGTSEEYVGEWLASHDREDFVVASKVYFPFDGWGEPGPNDRGLGRKHIRAQIEGTLERLDTDYLDLYYIHRWDEQTPIEETLRTLNDLVRAGKVNYLGASTMASWQLTKALWKSDVEDLARFDVAQPLFHAGYRDDVKDYLDVCADQELAVCPYSPLAGGFLTGKYERVDEDDPTAFEGPEGARGSLDDRFDDYYLSERGWHVLDEIRAIADELHATPAQVALRWLIEQPDFTTVPIVGARTTEQLEENVGAVDISLSDEQFNRIVDARYADEGKRWGHR</sequence>
<evidence type="ECO:0000313" key="4">
    <source>
        <dbReference type="Proteomes" id="UP000663305"/>
    </source>
</evidence>
<name>A0A897NHL2_9EURY</name>
<evidence type="ECO:0000259" key="2">
    <source>
        <dbReference type="Pfam" id="PF00248"/>
    </source>
</evidence>
<dbReference type="FunFam" id="3.20.20.100:FF:000004">
    <property type="entry name" value="Oxidoreductase, aldo/keto reductase"/>
    <property type="match status" value="1"/>
</dbReference>
<accession>A0A897NHL2</accession>